<organism evidence="2 3">
    <name type="scientific">Hathewaya proteolytica DSM 3090</name>
    <dbReference type="NCBI Taxonomy" id="1121331"/>
    <lineage>
        <taxon>Bacteria</taxon>
        <taxon>Bacillati</taxon>
        <taxon>Bacillota</taxon>
        <taxon>Clostridia</taxon>
        <taxon>Eubacteriales</taxon>
        <taxon>Clostridiaceae</taxon>
        <taxon>Hathewaya</taxon>
    </lineage>
</organism>
<evidence type="ECO:0000256" key="1">
    <source>
        <dbReference type="SAM" id="Phobius"/>
    </source>
</evidence>
<sequence>MNNSTSKKKINFKIIGVICICLLILLIVLYRYRESQYKLGSNVDTTIKIDTNIQQYTLESIEKVIFEASLQAQEKCKVIYDEICKLEQKAYKDTFLAPENRIEDLRMEYVGYAEEIRKSYINELNRVINVENSTSFTEEEKNLIQSEINNGCEFVWYIRNGQTDNFLQGWALAKEGKYEESLERINKYITQPQEYKFWLRCYIYNRSEYEKILIRDDSNIQWRPEFVEILFEEYEKLNITMSDEFRKALETLKTVQ</sequence>
<keyword evidence="3" id="KW-1185">Reference proteome</keyword>
<dbReference type="Proteomes" id="UP000183952">
    <property type="component" value="Unassembled WGS sequence"/>
</dbReference>
<protein>
    <submittedName>
        <fullName evidence="2">Uncharacterized protein</fullName>
    </submittedName>
</protein>
<proteinExistence type="predicted"/>
<keyword evidence="1" id="KW-0812">Transmembrane</keyword>
<reference evidence="2 3" key="1">
    <citation type="submission" date="2016-11" db="EMBL/GenBank/DDBJ databases">
        <authorList>
            <person name="Jaros S."/>
            <person name="Januszkiewicz K."/>
            <person name="Wedrychowicz H."/>
        </authorList>
    </citation>
    <scope>NUCLEOTIDE SEQUENCE [LARGE SCALE GENOMIC DNA]</scope>
    <source>
        <strain evidence="2 3">DSM 3090</strain>
    </source>
</reference>
<evidence type="ECO:0000313" key="2">
    <source>
        <dbReference type="EMBL" id="SHK18770.1"/>
    </source>
</evidence>
<dbReference type="RefSeq" id="WP_072903945.1">
    <property type="nucleotide sequence ID" value="NZ_FRAD01000016.1"/>
</dbReference>
<dbReference type="EMBL" id="FRAD01000016">
    <property type="protein sequence ID" value="SHK18770.1"/>
    <property type="molecule type" value="Genomic_DNA"/>
</dbReference>
<name>A0A1M6QF89_9CLOT</name>
<feature type="transmembrane region" description="Helical" evidence="1">
    <location>
        <begin position="12"/>
        <end position="32"/>
    </location>
</feature>
<evidence type="ECO:0000313" key="3">
    <source>
        <dbReference type="Proteomes" id="UP000183952"/>
    </source>
</evidence>
<gene>
    <name evidence="2" type="ORF">SAMN02745248_01999</name>
</gene>
<keyword evidence="1" id="KW-0472">Membrane</keyword>
<accession>A0A1M6QF89</accession>
<dbReference type="AlphaFoldDB" id="A0A1M6QF89"/>
<keyword evidence="1" id="KW-1133">Transmembrane helix</keyword>